<accession>A0AAV4S6Q8</accession>
<name>A0AAV4S6Q8_9ARAC</name>
<sequence length="218" mass="24594">MKFLIAILFCCSLLPRSEEYPREILPKDTGLSPGRAAAFFRLLLSGRGSEPADYASEEDYRDEDSPFSNFYFNENDLNDEETMPDSYYKLGSDSMGPFPPDDEEIAQKRATTIKPTPVPTTTEEIKMTLPSIPSSDGLASIPPVYPGKGQKEYAMLRPPNENNHRIGTLMKIICDQKLAEEKNEKDRLEHKPGAVASIRFCKKKFSTIFYADDDVEFS</sequence>
<evidence type="ECO:0000256" key="1">
    <source>
        <dbReference type="SAM" id="MobiDB-lite"/>
    </source>
</evidence>
<comment type="caution">
    <text evidence="3">The sequence shown here is derived from an EMBL/GenBank/DDBJ whole genome shotgun (WGS) entry which is preliminary data.</text>
</comment>
<organism evidence="3 4">
    <name type="scientific">Caerostris darwini</name>
    <dbReference type="NCBI Taxonomy" id="1538125"/>
    <lineage>
        <taxon>Eukaryota</taxon>
        <taxon>Metazoa</taxon>
        <taxon>Ecdysozoa</taxon>
        <taxon>Arthropoda</taxon>
        <taxon>Chelicerata</taxon>
        <taxon>Arachnida</taxon>
        <taxon>Araneae</taxon>
        <taxon>Araneomorphae</taxon>
        <taxon>Entelegynae</taxon>
        <taxon>Araneoidea</taxon>
        <taxon>Araneidae</taxon>
        <taxon>Caerostris</taxon>
    </lineage>
</organism>
<proteinExistence type="predicted"/>
<dbReference type="AlphaFoldDB" id="A0AAV4S6Q8"/>
<feature type="chain" id="PRO_5043517566" evidence="2">
    <location>
        <begin position="20"/>
        <end position="218"/>
    </location>
</feature>
<gene>
    <name evidence="3" type="ORF">CDAR_187561</name>
</gene>
<dbReference type="Proteomes" id="UP001054837">
    <property type="component" value="Unassembled WGS sequence"/>
</dbReference>
<evidence type="ECO:0000313" key="3">
    <source>
        <dbReference type="EMBL" id="GIY28776.1"/>
    </source>
</evidence>
<dbReference type="EMBL" id="BPLQ01007215">
    <property type="protein sequence ID" value="GIY28776.1"/>
    <property type="molecule type" value="Genomic_DNA"/>
</dbReference>
<keyword evidence="2" id="KW-0732">Signal</keyword>
<protein>
    <submittedName>
        <fullName evidence="3">Uncharacterized protein</fullName>
    </submittedName>
</protein>
<evidence type="ECO:0000256" key="2">
    <source>
        <dbReference type="SAM" id="SignalP"/>
    </source>
</evidence>
<evidence type="ECO:0000313" key="4">
    <source>
        <dbReference type="Proteomes" id="UP001054837"/>
    </source>
</evidence>
<feature type="region of interest" description="Disordered" evidence="1">
    <location>
        <begin position="50"/>
        <end position="79"/>
    </location>
</feature>
<reference evidence="3 4" key="1">
    <citation type="submission" date="2021-06" db="EMBL/GenBank/DDBJ databases">
        <title>Caerostris darwini draft genome.</title>
        <authorList>
            <person name="Kono N."/>
            <person name="Arakawa K."/>
        </authorList>
    </citation>
    <scope>NUCLEOTIDE SEQUENCE [LARGE SCALE GENOMIC DNA]</scope>
</reference>
<feature type="signal peptide" evidence="2">
    <location>
        <begin position="1"/>
        <end position="19"/>
    </location>
</feature>
<keyword evidence="4" id="KW-1185">Reference proteome</keyword>